<dbReference type="GO" id="GO:0016779">
    <property type="term" value="F:nucleotidyltransferase activity"/>
    <property type="evidence" value="ECO:0007669"/>
    <property type="project" value="UniProtKB-KW"/>
</dbReference>
<dbReference type="STRING" id="344612.A1CHG6"/>
<evidence type="ECO:0000313" key="1">
    <source>
        <dbReference type="EMBL" id="EAW10321.1"/>
    </source>
</evidence>
<dbReference type="HOGENOM" id="CLU_035272_3_1_1"/>
<sequence length="405" mass="44248">MASDELLGDMAALLLLPPPPSVRFEQFKDAYESSLSTVFEKLAHDLNGVNGIAILDIAITIPGLLSQSSEPRAKIFPSLQHYLANMYRLIGIVSAEHNIELDAPDGIDARVIFIDNPAASAERSEAPRHGPIVNLQTLAASARLWNWIYYPDNDAGKELAATFDGIYSKTKDVNAGTLHPLSGSPTWSSSEHLLFLERDSPLTPHYSVAVGGTFDHFHIGHKLLLTATAMALEPVEEFDPIPERMLSVGVTGEALLKNKKYAEFLESWEERCQGAVSFLMAIMDFSPPDKSAPRIERVTQPGPNGHYILLKIRSGLTLKLVEISDPFGPTITDQSIDALVVSAETRSGGAAVNDERAKKGWKSLDVYEIDVLHSGEVPSTDGESFASKISSTDIRRRRMEMAAAQ</sequence>
<keyword evidence="1" id="KW-0548">Nucleotidyltransferase</keyword>
<dbReference type="PANTHER" id="PTHR10695">
    <property type="entry name" value="DEPHOSPHO-COA KINASE-RELATED"/>
    <property type="match status" value="1"/>
</dbReference>
<gene>
    <name evidence="1" type="ORF">ACLA_047900</name>
</gene>
<dbReference type="KEGG" id="act:ACLA_047900"/>
<name>A1CHG6_ASPCL</name>
<dbReference type="EMBL" id="DS027054">
    <property type="protein sequence ID" value="EAW10321.1"/>
    <property type="molecule type" value="Genomic_DNA"/>
</dbReference>
<dbReference type="OMA" id="VEIWDPF"/>
<protein>
    <submittedName>
        <fullName evidence="1">Pantetheine-phosphate adenylyltransferase family protein</fullName>
    </submittedName>
</protein>
<accession>A1CHG6</accession>
<dbReference type="OrthoDB" id="330671at2759"/>
<proteinExistence type="predicted"/>
<dbReference type="Proteomes" id="UP000006701">
    <property type="component" value="Unassembled WGS sequence"/>
</dbReference>
<dbReference type="GeneID" id="4704258"/>
<dbReference type="GO" id="GO:0004140">
    <property type="term" value="F:dephospho-CoA kinase activity"/>
    <property type="evidence" value="ECO:0007669"/>
    <property type="project" value="TreeGrafter"/>
</dbReference>
<dbReference type="SUPFAM" id="SSF52374">
    <property type="entry name" value="Nucleotidylyl transferase"/>
    <property type="match status" value="1"/>
</dbReference>
<dbReference type="InterPro" id="IPR014729">
    <property type="entry name" value="Rossmann-like_a/b/a_fold"/>
</dbReference>
<dbReference type="VEuPathDB" id="FungiDB:ACLA_047900"/>
<keyword evidence="2" id="KW-1185">Reference proteome</keyword>
<dbReference type="eggNOG" id="KOG3351">
    <property type="taxonomic scope" value="Eukaryota"/>
</dbReference>
<dbReference type="GO" id="GO:0015937">
    <property type="term" value="P:coenzyme A biosynthetic process"/>
    <property type="evidence" value="ECO:0007669"/>
    <property type="project" value="TreeGrafter"/>
</dbReference>
<dbReference type="AlphaFoldDB" id="A1CHG6"/>
<organism evidence="1 2">
    <name type="scientific">Aspergillus clavatus (strain ATCC 1007 / CBS 513.65 / DSM 816 / NCTC 3887 / NRRL 1 / QM 1276 / 107)</name>
    <dbReference type="NCBI Taxonomy" id="344612"/>
    <lineage>
        <taxon>Eukaryota</taxon>
        <taxon>Fungi</taxon>
        <taxon>Dikarya</taxon>
        <taxon>Ascomycota</taxon>
        <taxon>Pezizomycotina</taxon>
        <taxon>Eurotiomycetes</taxon>
        <taxon>Eurotiomycetidae</taxon>
        <taxon>Eurotiales</taxon>
        <taxon>Aspergillaceae</taxon>
        <taxon>Aspergillus</taxon>
        <taxon>Aspergillus subgen. Fumigati</taxon>
    </lineage>
</organism>
<evidence type="ECO:0000313" key="2">
    <source>
        <dbReference type="Proteomes" id="UP000006701"/>
    </source>
</evidence>
<dbReference type="PANTHER" id="PTHR10695:SF46">
    <property type="entry name" value="BIFUNCTIONAL COENZYME A SYNTHASE-RELATED"/>
    <property type="match status" value="1"/>
</dbReference>
<dbReference type="Gene3D" id="3.40.50.620">
    <property type="entry name" value="HUPs"/>
    <property type="match status" value="1"/>
</dbReference>
<reference evidence="1 2" key="1">
    <citation type="journal article" date="2008" name="PLoS Genet.">
        <title>Genomic islands in the pathogenic filamentous fungus Aspergillus fumigatus.</title>
        <authorList>
            <person name="Fedorova N.D."/>
            <person name="Khaldi N."/>
            <person name="Joardar V.S."/>
            <person name="Maiti R."/>
            <person name="Amedeo P."/>
            <person name="Anderson M.J."/>
            <person name="Crabtree J."/>
            <person name="Silva J.C."/>
            <person name="Badger J.H."/>
            <person name="Albarraq A."/>
            <person name="Angiuoli S."/>
            <person name="Bussey H."/>
            <person name="Bowyer P."/>
            <person name="Cotty P.J."/>
            <person name="Dyer P.S."/>
            <person name="Egan A."/>
            <person name="Galens K."/>
            <person name="Fraser-Liggett C.M."/>
            <person name="Haas B.J."/>
            <person name="Inman J.M."/>
            <person name="Kent R."/>
            <person name="Lemieux S."/>
            <person name="Malavazi I."/>
            <person name="Orvis J."/>
            <person name="Roemer T."/>
            <person name="Ronning C.M."/>
            <person name="Sundaram J.P."/>
            <person name="Sutton G."/>
            <person name="Turner G."/>
            <person name="Venter J.C."/>
            <person name="White O.R."/>
            <person name="Whitty B.R."/>
            <person name="Youngman P."/>
            <person name="Wolfe K.H."/>
            <person name="Goldman G.H."/>
            <person name="Wortman J.R."/>
            <person name="Jiang B."/>
            <person name="Denning D.W."/>
            <person name="Nierman W.C."/>
        </authorList>
    </citation>
    <scope>NUCLEOTIDE SEQUENCE [LARGE SCALE GENOMIC DNA]</scope>
    <source>
        <strain evidence="2">ATCC 1007 / CBS 513.65 / DSM 816 / NCTC 3887 / NRRL 1</strain>
    </source>
</reference>
<keyword evidence="1" id="KW-0808">Transferase</keyword>
<dbReference type="RefSeq" id="XP_001271747.1">
    <property type="nucleotide sequence ID" value="XM_001271746.1"/>
</dbReference>